<reference evidence="2 3" key="1">
    <citation type="submission" date="2024-06" db="EMBL/GenBank/DDBJ databases">
        <title>Genomic Encyclopedia of Type Strains, Phase IV (KMG-IV): sequencing the most valuable type-strain genomes for metagenomic binning, comparative biology and taxonomic classification.</title>
        <authorList>
            <person name="Goeker M."/>
        </authorList>
    </citation>
    <scope>NUCLEOTIDE SEQUENCE [LARGE SCALE GENOMIC DNA]</scope>
    <source>
        <strain evidence="2 3">DSM 105042</strain>
    </source>
</reference>
<dbReference type="EMBL" id="JBEPLJ010000006">
    <property type="protein sequence ID" value="MET3585857.1"/>
    <property type="molecule type" value="Genomic_DNA"/>
</dbReference>
<keyword evidence="1" id="KW-0812">Transmembrane</keyword>
<evidence type="ECO:0000313" key="3">
    <source>
        <dbReference type="Proteomes" id="UP001549031"/>
    </source>
</evidence>
<comment type="caution">
    <text evidence="2">The sequence shown here is derived from an EMBL/GenBank/DDBJ whole genome shotgun (WGS) entry which is preliminary data.</text>
</comment>
<evidence type="ECO:0000313" key="2">
    <source>
        <dbReference type="EMBL" id="MET3585857.1"/>
    </source>
</evidence>
<accession>A0ABV2H602</accession>
<evidence type="ECO:0000256" key="1">
    <source>
        <dbReference type="SAM" id="Phobius"/>
    </source>
</evidence>
<organism evidence="2 3">
    <name type="scientific">Pseudorhizobium tarimense</name>
    <dbReference type="NCBI Taxonomy" id="1079109"/>
    <lineage>
        <taxon>Bacteria</taxon>
        <taxon>Pseudomonadati</taxon>
        <taxon>Pseudomonadota</taxon>
        <taxon>Alphaproteobacteria</taxon>
        <taxon>Hyphomicrobiales</taxon>
        <taxon>Rhizobiaceae</taxon>
        <taxon>Rhizobium/Agrobacterium group</taxon>
        <taxon>Pseudorhizobium</taxon>
    </lineage>
</organism>
<keyword evidence="1" id="KW-0472">Membrane</keyword>
<feature type="transmembrane region" description="Helical" evidence="1">
    <location>
        <begin position="12"/>
        <end position="31"/>
    </location>
</feature>
<gene>
    <name evidence="2" type="ORF">ABID21_001966</name>
</gene>
<dbReference type="Proteomes" id="UP001549031">
    <property type="component" value="Unassembled WGS sequence"/>
</dbReference>
<protein>
    <submittedName>
        <fullName evidence="2">Uncharacterized protein</fullName>
    </submittedName>
</protein>
<keyword evidence="1" id="KW-1133">Transmembrane helix</keyword>
<name>A0ABV2H602_9HYPH</name>
<sequence length="55" mass="5799">MIAFDRKPAQNMDAVIAAAILAFGFVYIHPFEETAACTAISSIMSSPNAAINQPA</sequence>
<keyword evidence="3" id="KW-1185">Reference proteome</keyword>
<proteinExistence type="predicted"/>